<sequence>MTEMMEPALQLAQKIRGRLSALAPRLVLRADAGAELLFDSGRHSLRILLYGDTATVCFAREEANFDAADLDALAEYTQAFLADQRVAVACESAAGQPLFSGVCPPEALDLSGRAIASSLPGTRPPRRLRVWVASYSGRYDAELTYVRHADAYRLA</sequence>
<gene>
    <name evidence="1" type="ORF">IAA66_03270</name>
</gene>
<comment type="caution">
    <text evidence="1">The sequence shown here is derived from an EMBL/GenBank/DDBJ whole genome shotgun (WGS) entry which is preliminary data.</text>
</comment>
<dbReference type="AlphaFoldDB" id="A0A9D0YV76"/>
<organism evidence="1 2">
    <name type="scientific">Candidatus Avichristensenella intestinipullorum</name>
    <dbReference type="NCBI Taxonomy" id="2840693"/>
    <lineage>
        <taxon>Bacteria</taxon>
        <taxon>Bacillati</taxon>
        <taxon>Bacillota</taxon>
        <taxon>Clostridia</taxon>
        <taxon>Candidatus Avichristensenella</taxon>
    </lineage>
</organism>
<reference evidence="1" key="1">
    <citation type="submission" date="2020-10" db="EMBL/GenBank/DDBJ databases">
        <authorList>
            <person name="Gilroy R."/>
        </authorList>
    </citation>
    <scope>NUCLEOTIDE SEQUENCE</scope>
    <source>
        <strain evidence="1">ChiHile30-977</strain>
    </source>
</reference>
<dbReference type="Proteomes" id="UP000886819">
    <property type="component" value="Unassembled WGS sequence"/>
</dbReference>
<accession>A0A9D0YV76</accession>
<name>A0A9D0YV76_9FIRM</name>
<proteinExistence type="predicted"/>
<evidence type="ECO:0000313" key="1">
    <source>
        <dbReference type="EMBL" id="HIQ62592.1"/>
    </source>
</evidence>
<reference evidence="1" key="2">
    <citation type="journal article" date="2021" name="PeerJ">
        <title>Extensive microbial diversity within the chicken gut microbiome revealed by metagenomics and culture.</title>
        <authorList>
            <person name="Gilroy R."/>
            <person name="Ravi A."/>
            <person name="Getino M."/>
            <person name="Pursley I."/>
            <person name="Horton D.L."/>
            <person name="Alikhan N.F."/>
            <person name="Baker D."/>
            <person name="Gharbi K."/>
            <person name="Hall N."/>
            <person name="Watson M."/>
            <person name="Adriaenssens E.M."/>
            <person name="Foster-Nyarko E."/>
            <person name="Jarju S."/>
            <person name="Secka A."/>
            <person name="Antonio M."/>
            <person name="Oren A."/>
            <person name="Chaudhuri R.R."/>
            <person name="La Ragione R."/>
            <person name="Hildebrand F."/>
            <person name="Pallen M.J."/>
        </authorList>
    </citation>
    <scope>NUCLEOTIDE SEQUENCE</scope>
    <source>
        <strain evidence="1">ChiHile30-977</strain>
    </source>
</reference>
<protein>
    <submittedName>
        <fullName evidence="1">Uncharacterized protein</fullName>
    </submittedName>
</protein>
<evidence type="ECO:0000313" key="2">
    <source>
        <dbReference type="Proteomes" id="UP000886819"/>
    </source>
</evidence>
<dbReference type="EMBL" id="DVFI01000043">
    <property type="protein sequence ID" value="HIQ62592.1"/>
    <property type="molecule type" value="Genomic_DNA"/>
</dbReference>